<gene>
    <name evidence="2" type="ORF">ACFOUW_14475</name>
</gene>
<dbReference type="Proteomes" id="UP001595699">
    <property type="component" value="Unassembled WGS sequence"/>
</dbReference>
<accession>A0ABV7YEH4</accession>
<evidence type="ECO:0000313" key="2">
    <source>
        <dbReference type="EMBL" id="MFC3762045.1"/>
    </source>
</evidence>
<dbReference type="RefSeq" id="WP_205120592.1">
    <property type="nucleotide sequence ID" value="NZ_JAFBCM010000001.1"/>
</dbReference>
<name>A0ABV7YEH4_9ACTN</name>
<feature type="region of interest" description="Disordered" evidence="1">
    <location>
        <begin position="26"/>
        <end position="53"/>
    </location>
</feature>
<evidence type="ECO:0000313" key="3">
    <source>
        <dbReference type="Proteomes" id="UP001595699"/>
    </source>
</evidence>
<sequence length="53" mass="5900">MRGLAAGAVVVALVVIREVLRFANEARQSVPKQPRPHVPDPDLPPTHTEHRRN</sequence>
<dbReference type="EMBL" id="JBHRZH010000012">
    <property type="protein sequence ID" value="MFC3762045.1"/>
    <property type="molecule type" value="Genomic_DNA"/>
</dbReference>
<comment type="caution">
    <text evidence="2">The sequence shown here is derived from an EMBL/GenBank/DDBJ whole genome shotgun (WGS) entry which is preliminary data.</text>
</comment>
<keyword evidence="3" id="KW-1185">Reference proteome</keyword>
<proteinExistence type="predicted"/>
<reference evidence="3" key="1">
    <citation type="journal article" date="2019" name="Int. J. Syst. Evol. Microbiol.">
        <title>The Global Catalogue of Microorganisms (GCM) 10K type strain sequencing project: providing services to taxonomists for standard genome sequencing and annotation.</title>
        <authorList>
            <consortium name="The Broad Institute Genomics Platform"/>
            <consortium name="The Broad Institute Genome Sequencing Center for Infectious Disease"/>
            <person name="Wu L."/>
            <person name="Ma J."/>
        </authorList>
    </citation>
    <scope>NUCLEOTIDE SEQUENCE [LARGE SCALE GENOMIC DNA]</scope>
    <source>
        <strain evidence="3">CGMCC 4.7241</strain>
    </source>
</reference>
<organism evidence="2 3">
    <name type="scientific">Tenggerimyces flavus</name>
    <dbReference type="NCBI Taxonomy" id="1708749"/>
    <lineage>
        <taxon>Bacteria</taxon>
        <taxon>Bacillati</taxon>
        <taxon>Actinomycetota</taxon>
        <taxon>Actinomycetes</taxon>
        <taxon>Propionibacteriales</taxon>
        <taxon>Nocardioidaceae</taxon>
        <taxon>Tenggerimyces</taxon>
    </lineage>
</organism>
<evidence type="ECO:0000256" key="1">
    <source>
        <dbReference type="SAM" id="MobiDB-lite"/>
    </source>
</evidence>
<protein>
    <submittedName>
        <fullName evidence="2">Uncharacterized protein</fullName>
    </submittedName>
</protein>